<dbReference type="Proteomes" id="UP000799754">
    <property type="component" value="Unassembled WGS sequence"/>
</dbReference>
<evidence type="ECO:0000313" key="1">
    <source>
        <dbReference type="EMBL" id="KAF2624222.1"/>
    </source>
</evidence>
<keyword evidence="2" id="KW-1185">Reference proteome</keyword>
<organism evidence="1 2">
    <name type="scientific">Macroventuria anomochaeta</name>
    <dbReference type="NCBI Taxonomy" id="301207"/>
    <lineage>
        <taxon>Eukaryota</taxon>
        <taxon>Fungi</taxon>
        <taxon>Dikarya</taxon>
        <taxon>Ascomycota</taxon>
        <taxon>Pezizomycotina</taxon>
        <taxon>Dothideomycetes</taxon>
        <taxon>Pleosporomycetidae</taxon>
        <taxon>Pleosporales</taxon>
        <taxon>Pleosporineae</taxon>
        <taxon>Didymellaceae</taxon>
        <taxon>Macroventuria</taxon>
    </lineage>
</organism>
<evidence type="ECO:0000313" key="2">
    <source>
        <dbReference type="Proteomes" id="UP000799754"/>
    </source>
</evidence>
<proteinExistence type="predicted"/>
<reference evidence="1" key="1">
    <citation type="journal article" date="2020" name="Stud. Mycol.">
        <title>101 Dothideomycetes genomes: a test case for predicting lifestyles and emergence of pathogens.</title>
        <authorList>
            <person name="Haridas S."/>
            <person name="Albert R."/>
            <person name="Binder M."/>
            <person name="Bloem J."/>
            <person name="Labutti K."/>
            <person name="Salamov A."/>
            <person name="Andreopoulos B."/>
            <person name="Baker S."/>
            <person name="Barry K."/>
            <person name="Bills G."/>
            <person name="Bluhm B."/>
            <person name="Cannon C."/>
            <person name="Castanera R."/>
            <person name="Culley D."/>
            <person name="Daum C."/>
            <person name="Ezra D."/>
            <person name="Gonzalez J."/>
            <person name="Henrissat B."/>
            <person name="Kuo A."/>
            <person name="Liang C."/>
            <person name="Lipzen A."/>
            <person name="Lutzoni F."/>
            <person name="Magnuson J."/>
            <person name="Mondo S."/>
            <person name="Nolan M."/>
            <person name="Ohm R."/>
            <person name="Pangilinan J."/>
            <person name="Park H.-J."/>
            <person name="Ramirez L."/>
            <person name="Alfaro M."/>
            <person name="Sun H."/>
            <person name="Tritt A."/>
            <person name="Yoshinaga Y."/>
            <person name="Zwiers L.-H."/>
            <person name="Turgeon B."/>
            <person name="Goodwin S."/>
            <person name="Spatafora J."/>
            <person name="Crous P."/>
            <person name="Grigoriev I."/>
        </authorList>
    </citation>
    <scope>NUCLEOTIDE SEQUENCE</scope>
    <source>
        <strain evidence="1">CBS 525.71</strain>
    </source>
</reference>
<name>A0ACB6RSG7_9PLEO</name>
<sequence length="126" mass="14006">MGYRGEVPRRGHGRVLTLLAVDLPSCDGAHYALPRQGCPCRITWRAFCLSLSRKSRLVGYCCLDIKSFDSCKEYGHSFNRELWCLGALLSAPSALVRLTLRLGPRHFVSQLLSTCSNSFTVPSILC</sequence>
<accession>A0ACB6RSG7</accession>
<comment type="caution">
    <text evidence="1">The sequence shown here is derived from an EMBL/GenBank/DDBJ whole genome shotgun (WGS) entry which is preliminary data.</text>
</comment>
<gene>
    <name evidence="1" type="ORF">BU25DRAFT_163791</name>
</gene>
<dbReference type="EMBL" id="MU006732">
    <property type="protein sequence ID" value="KAF2624222.1"/>
    <property type="molecule type" value="Genomic_DNA"/>
</dbReference>
<protein>
    <submittedName>
        <fullName evidence="1">Uncharacterized protein</fullName>
    </submittedName>
</protein>